<evidence type="ECO:0000256" key="11">
    <source>
        <dbReference type="ARBA" id="ARBA00022840"/>
    </source>
</evidence>
<keyword evidence="21" id="KW-1185">Reference proteome</keyword>
<reference evidence="20" key="1">
    <citation type="submission" date="2020-05" db="EMBL/GenBank/DDBJ databases">
        <title>Phylogenomic resolution of chytrid fungi.</title>
        <authorList>
            <person name="Stajich J.E."/>
            <person name="Amses K."/>
            <person name="Simmons R."/>
            <person name="Seto K."/>
            <person name="Myers J."/>
            <person name="Bonds A."/>
            <person name="Quandt C.A."/>
            <person name="Barry K."/>
            <person name="Liu P."/>
            <person name="Grigoriev I."/>
            <person name="Longcore J.E."/>
            <person name="James T.Y."/>
        </authorList>
    </citation>
    <scope>NUCLEOTIDE SEQUENCE</scope>
    <source>
        <strain evidence="20">JEL0379</strain>
    </source>
</reference>
<keyword evidence="13" id="KW-0234">DNA repair</keyword>
<keyword evidence="11" id="KW-0067">ATP-binding</keyword>
<evidence type="ECO:0000256" key="9">
    <source>
        <dbReference type="ARBA" id="ARBA00022801"/>
    </source>
</evidence>
<dbReference type="GO" id="GO:0016887">
    <property type="term" value="F:ATP hydrolysis activity"/>
    <property type="evidence" value="ECO:0007669"/>
    <property type="project" value="InterPro"/>
</dbReference>
<comment type="similarity">
    <text evidence="4">Belongs to the SMC family. RAD50 subfamily.</text>
</comment>
<evidence type="ECO:0000256" key="8">
    <source>
        <dbReference type="ARBA" id="ARBA00022763"/>
    </source>
</evidence>
<accession>A0AAD5XMU7</accession>
<dbReference type="FunFam" id="3.40.50.300:FF:000947">
    <property type="entry name" value="DNA repair protein RAD50"/>
    <property type="match status" value="1"/>
</dbReference>
<dbReference type="GO" id="GO:0046872">
    <property type="term" value="F:metal ion binding"/>
    <property type="evidence" value="ECO:0007669"/>
    <property type="project" value="UniProtKB-UniRule"/>
</dbReference>
<keyword evidence="9" id="KW-0378">Hydrolase</keyword>
<gene>
    <name evidence="20" type="primary">RAD50</name>
    <name evidence="20" type="ORF">HDU87_008191</name>
</gene>
<dbReference type="GO" id="GO:0003691">
    <property type="term" value="F:double-stranded telomeric DNA binding"/>
    <property type="evidence" value="ECO:0007669"/>
    <property type="project" value="TreeGrafter"/>
</dbReference>
<dbReference type="PANTHER" id="PTHR18867:SF12">
    <property type="entry name" value="DNA REPAIR PROTEIN RAD50"/>
    <property type="match status" value="1"/>
</dbReference>
<keyword evidence="5" id="KW-0158">Chromosome</keyword>
<dbReference type="GO" id="GO:0051880">
    <property type="term" value="F:G-quadruplex DNA binding"/>
    <property type="evidence" value="ECO:0007669"/>
    <property type="project" value="TreeGrafter"/>
</dbReference>
<dbReference type="EMBL" id="JADGJQ010000082">
    <property type="protein sequence ID" value="KAJ3171873.1"/>
    <property type="molecule type" value="Genomic_DNA"/>
</dbReference>
<dbReference type="GO" id="GO:0005524">
    <property type="term" value="F:ATP binding"/>
    <property type="evidence" value="ECO:0007669"/>
    <property type="project" value="UniProtKB-KW"/>
</dbReference>
<feature type="binding site" evidence="16">
    <location>
        <position position="592"/>
    </location>
    <ligand>
        <name>Zn(2+)</name>
        <dbReference type="ChEBI" id="CHEBI:29105"/>
    </ligand>
</feature>
<evidence type="ECO:0000256" key="17">
    <source>
        <dbReference type="SAM" id="Coils"/>
    </source>
</evidence>
<feature type="compositionally biased region" description="Basic and acidic residues" evidence="18">
    <location>
        <begin position="657"/>
        <end position="675"/>
    </location>
</feature>
<proteinExistence type="inferred from homology"/>
<evidence type="ECO:0000256" key="12">
    <source>
        <dbReference type="ARBA" id="ARBA00023054"/>
    </source>
</evidence>
<keyword evidence="6 16" id="KW-0479">Metal-binding</keyword>
<evidence type="ECO:0000259" key="19">
    <source>
        <dbReference type="PROSITE" id="PS51131"/>
    </source>
</evidence>
<keyword evidence="14" id="KW-0539">Nucleus</keyword>
<keyword evidence="7" id="KW-0547">Nucleotide-binding</keyword>
<dbReference type="PROSITE" id="PS51131">
    <property type="entry name" value="ZN_HOOK"/>
    <property type="match status" value="1"/>
</dbReference>
<feature type="region of interest" description="Disordered" evidence="18">
    <location>
        <begin position="657"/>
        <end position="677"/>
    </location>
</feature>
<evidence type="ECO:0000256" key="18">
    <source>
        <dbReference type="SAM" id="MobiDB-lite"/>
    </source>
</evidence>
<dbReference type="GO" id="GO:0043047">
    <property type="term" value="F:single-stranded telomeric DNA binding"/>
    <property type="evidence" value="ECO:0007669"/>
    <property type="project" value="TreeGrafter"/>
</dbReference>
<evidence type="ECO:0000256" key="15">
    <source>
        <dbReference type="ARBA" id="ARBA00049360"/>
    </source>
</evidence>
<organism evidence="20 21">
    <name type="scientific">Geranomyces variabilis</name>
    <dbReference type="NCBI Taxonomy" id="109894"/>
    <lineage>
        <taxon>Eukaryota</taxon>
        <taxon>Fungi</taxon>
        <taxon>Fungi incertae sedis</taxon>
        <taxon>Chytridiomycota</taxon>
        <taxon>Chytridiomycota incertae sedis</taxon>
        <taxon>Chytridiomycetes</taxon>
        <taxon>Spizellomycetales</taxon>
        <taxon>Powellomycetaceae</taxon>
        <taxon>Geranomyces</taxon>
    </lineage>
</organism>
<name>A0AAD5XMU7_9FUNG</name>
<feature type="coiled-coil region" evidence="17">
    <location>
        <begin position="104"/>
        <end position="148"/>
    </location>
</feature>
<keyword evidence="10 16" id="KW-0862">Zinc</keyword>
<evidence type="ECO:0000256" key="3">
    <source>
        <dbReference type="ARBA" id="ARBA00004286"/>
    </source>
</evidence>
<evidence type="ECO:0000313" key="21">
    <source>
        <dbReference type="Proteomes" id="UP001212152"/>
    </source>
</evidence>
<comment type="cofactor">
    <cofactor evidence="1">
        <name>Zn(2+)</name>
        <dbReference type="ChEBI" id="CHEBI:29105"/>
    </cofactor>
</comment>
<feature type="coiled-coil region" evidence="17">
    <location>
        <begin position="486"/>
        <end position="520"/>
    </location>
</feature>
<feature type="coiled-coil region" evidence="17">
    <location>
        <begin position="210"/>
        <end position="265"/>
    </location>
</feature>
<dbReference type="NCBIfam" id="TIGR00606">
    <property type="entry name" value="rad50"/>
    <property type="match status" value="1"/>
</dbReference>
<feature type="coiled-coil region" evidence="17">
    <location>
        <begin position="352"/>
        <end position="379"/>
    </location>
</feature>
<evidence type="ECO:0000256" key="4">
    <source>
        <dbReference type="ARBA" id="ARBA00009439"/>
    </source>
</evidence>
<dbReference type="GO" id="GO:0070192">
    <property type="term" value="P:chromosome organization involved in meiotic cell cycle"/>
    <property type="evidence" value="ECO:0007669"/>
    <property type="project" value="TreeGrafter"/>
</dbReference>
<evidence type="ECO:0000256" key="14">
    <source>
        <dbReference type="ARBA" id="ARBA00023242"/>
    </source>
</evidence>
<dbReference type="GO" id="GO:0030870">
    <property type="term" value="C:Mre11 complex"/>
    <property type="evidence" value="ECO:0007669"/>
    <property type="project" value="InterPro"/>
</dbReference>
<evidence type="ECO:0000313" key="20">
    <source>
        <dbReference type="EMBL" id="KAJ3171873.1"/>
    </source>
</evidence>
<evidence type="ECO:0000256" key="2">
    <source>
        <dbReference type="ARBA" id="ARBA00004123"/>
    </source>
</evidence>
<evidence type="ECO:0000256" key="1">
    <source>
        <dbReference type="ARBA" id="ARBA00001947"/>
    </source>
</evidence>
<evidence type="ECO:0000256" key="5">
    <source>
        <dbReference type="ARBA" id="ARBA00022454"/>
    </source>
</evidence>
<comment type="subcellular location">
    <subcellularLocation>
        <location evidence="3">Chromosome</location>
    </subcellularLocation>
    <subcellularLocation>
        <location evidence="2">Nucleus</location>
    </subcellularLocation>
</comment>
<dbReference type="Pfam" id="PF04423">
    <property type="entry name" value="Rad50_zn_hook"/>
    <property type="match status" value="1"/>
</dbReference>
<feature type="domain" description="Zinc-hook" evidence="19">
    <location>
        <begin position="548"/>
        <end position="644"/>
    </location>
</feature>
<evidence type="ECO:0000256" key="6">
    <source>
        <dbReference type="ARBA" id="ARBA00022723"/>
    </source>
</evidence>
<dbReference type="InterPro" id="IPR013134">
    <property type="entry name" value="Zn_hook_RAD50"/>
</dbReference>
<dbReference type="GO" id="GO:0006302">
    <property type="term" value="P:double-strand break repair"/>
    <property type="evidence" value="ECO:0007669"/>
    <property type="project" value="TreeGrafter"/>
</dbReference>
<dbReference type="SUPFAM" id="SSF52540">
    <property type="entry name" value="P-loop containing nucleoside triphosphate hydrolases"/>
    <property type="match status" value="1"/>
</dbReference>
<sequence length="1211" mass="138655">MACTRSMSLTVGKKAAAQKTLESLLVAMDESGKKTSLSTKCAELDLEMPMQLGVLSAILDNVIFCHQEDSYWPLSEPAILKKKFDEIFAATSYTKVLDHIKTLRKEKASDLKTLQAEVNFLKLNKGMAEVIRQQLSDAEAQLTSIQKRIDDLDGGELAQCGQQLQRSKVEIQNFDKLESELVTLKVRREDKWGAIQDISRSLPKQYEESDEEMRRMLKEHEESLRAQDEEDQKLSNQIKSLSSQLARLDESIRERSNEVGRLENQKEIFGEKLSERQKLIRDLAAQHRYGGFTSANLSNSDVERFTAKLEADLQERKFTLNAFKGKCSKQEGDLNTAINTLSVRLSSIVKTKDDNRRQIDKLSKRKDEDRDKISRLKVSQIEIDDRQNALATQERRLATAREGWDAKQSENKEKELNTELLRQEGVVTQLRAEMKQMNAQSEDRASLSLKKTARSQTEQLLQKSLGAITSQFEATLGQIPAPNNMKEAAQLALRQKQTAVRNLEQRVRNQKAELREVDAKLEMLREPLKSKTSNLNACLDRVKAIIGDDDFFEAAARLESAVNQKRDKVAEIESATSMYQKFINSYDNRECCPLCDRGFDKSDGDKFIKKLRERLTRVPEALENAKIALKSSEQKRDALLKLRTDWDDAKRLEQELPRDRQRLTEHQSHKDKLQTELDNTESVLDQLKHEELNVKELHENVTKVVAQQDEISQLSIDIEKLERSLSMAGSTKTRSEVEREEDELQKSCKNIRDAILQLQTRRNDKQTELNAIELDIIRATQQRDKSLDDLKQKQHLQSSLADLEDEIAQLRKNIKSADEAAAMQKQFIREKEVELERVRDENSRVEAGHNVVIQDLESSSALLKAVNKDISSYIDGGGDSRLEQRIAALKAGEQQKAETQKELEALVEDAQSTRNLRASIGETRRQVADTIRLRSHQREFEELQKEIATLQEEIAGKDRASITDQHDRLTQRHNKLSDERSGLKGELRQLQVKIAEYQSVLTSDYRNVDHDYLTQLKNLRMQEMANADIEKYAKALDNAIMKFHSLKMEEINKIIRELWVNTYQGSDIDTIEIRSDNENLVGNRAYNYRVVMLKGDTPLDMRGRCSAGQKVLTCLIIRLALAETFCLNCGVLALDEPTTNLDRDNIESLAESLANIIKLRRGQANFQLIIITHDEEFMRLLGRSEHADHFWRVSKDDEGHSVLTQENMSEA</sequence>
<dbReference type="InterPro" id="IPR027417">
    <property type="entry name" value="P-loop_NTPase"/>
</dbReference>
<comment type="catalytic activity">
    <reaction evidence="15">
        <text>ATP + H2O = ADP + phosphate + H(+)</text>
        <dbReference type="Rhea" id="RHEA:13065"/>
        <dbReference type="ChEBI" id="CHEBI:15377"/>
        <dbReference type="ChEBI" id="CHEBI:15378"/>
        <dbReference type="ChEBI" id="CHEBI:30616"/>
        <dbReference type="ChEBI" id="CHEBI:43474"/>
        <dbReference type="ChEBI" id="CHEBI:456216"/>
    </reaction>
</comment>
<keyword evidence="12 17" id="KW-0175">Coiled coil</keyword>
<keyword evidence="8" id="KW-0227">DNA damage</keyword>
<evidence type="ECO:0000256" key="7">
    <source>
        <dbReference type="ARBA" id="ARBA00022741"/>
    </source>
</evidence>
<dbReference type="GO" id="GO:0000794">
    <property type="term" value="C:condensed nuclear chromosome"/>
    <property type="evidence" value="ECO:0007669"/>
    <property type="project" value="TreeGrafter"/>
</dbReference>
<dbReference type="InterPro" id="IPR004584">
    <property type="entry name" value="Rad50_eukaryotes"/>
</dbReference>
<feature type="coiled-coil region" evidence="17">
    <location>
        <begin position="889"/>
        <end position="1000"/>
    </location>
</feature>
<evidence type="ECO:0000256" key="13">
    <source>
        <dbReference type="ARBA" id="ARBA00023204"/>
    </source>
</evidence>
<dbReference type="GO" id="GO:0000722">
    <property type="term" value="P:telomere maintenance via recombination"/>
    <property type="evidence" value="ECO:0007669"/>
    <property type="project" value="TreeGrafter"/>
</dbReference>
<protein>
    <submittedName>
        <fullName evidence="20">DNA repair protein rad50</fullName>
    </submittedName>
</protein>
<evidence type="ECO:0000256" key="10">
    <source>
        <dbReference type="ARBA" id="ARBA00022833"/>
    </source>
</evidence>
<dbReference type="PANTHER" id="PTHR18867">
    <property type="entry name" value="RAD50"/>
    <property type="match status" value="1"/>
</dbReference>
<evidence type="ECO:0000256" key="16">
    <source>
        <dbReference type="PROSITE-ProRule" id="PRU00471"/>
    </source>
</evidence>
<dbReference type="SUPFAM" id="SSF75712">
    <property type="entry name" value="Rad50 coiled-coil Zn hook"/>
    <property type="match status" value="1"/>
</dbReference>
<dbReference type="AlphaFoldDB" id="A0AAD5XMU7"/>
<feature type="binding site" evidence="16">
    <location>
        <position position="595"/>
    </location>
    <ligand>
        <name>Zn(2+)</name>
        <dbReference type="ChEBI" id="CHEBI:29105"/>
    </ligand>
</feature>
<comment type="caution">
    <text evidence="20">The sequence shown here is derived from an EMBL/GenBank/DDBJ whole genome shotgun (WGS) entry which is preliminary data.</text>
</comment>
<dbReference type="GO" id="GO:0007004">
    <property type="term" value="P:telomere maintenance via telomerase"/>
    <property type="evidence" value="ECO:0007669"/>
    <property type="project" value="TreeGrafter"/>
</dbReference>
<dbReference type="Proteomes" id="UP001212152">
    <property type="component" value="Unassembled WGS sequence"/>
</dbReference>
<dbReference type="Gene3D" id="3.40.50.300">
    <property type="entry name" value="P-loop containing nucleotide triphosphate hydrolases"/>
    <property type="match status" value="2"/>
</dbReference>